<dbReference type="InterPro" id="IPR027417">
    <property type="entry name" value="P-loop_NTPase"/>
</dbReference>
<evidence type="ECO:0000259" key="6">
    <source>
        <dbReference type="PROSITE" id="PS51198"/>
    </source>
</evidence>
<evidence type="ECO:0000256" key="3">
    <source>
        <dbReference type="ARBA" id="ARBA00022806"/>
    </source>
</evidence>
<feature type="binding site" evidence="5">
    <location>
        <begin position="23"/>
        <end position="30"/>
    </location>
    <ligand>
        <name>ATP</name>
        <dbReference type="ChEBI" id="CHEBI:30616"/>
    </ligand>
</feature>
<reference evidence="7 8" key="1">
    <citation type="submission" date="2023-12" db="EMBL/GenBank/DDBJ databases">
        <title>Pseudomonas machongensis sp. nov., isolated from wilted pepper plants (Capsicum annuum).</title>
        <authorList>
            <person name="Qiu M."/>
            <person name="Li Y."/>
            <person name="Liu Q."/>
            <person name="Zhang X."/>
            <person name="Huang Y."/>
            <person name="Guo R."/>
            <person name="Hu M."/>
            <person name="Zhou J."/>
            <person name="Zhou X."/>
        </authorList>
    </citation>
    <scope>NUCLEOTIDE SEQUENCE [LARGE SCALE GENOMIC DNA]</scope>
    <source>
        <strain evidence="7 8">MH2</strain>
    </source>
</reference>
<feature type="domain" description="UvrD-like helicase ATP-binding" evidence="6">
    <location>
        <begin position="2"/>
        <end position="114"/>
    </location>
</feature>
<evidence type="ECO:0000256" key="1">
    <source>
        <dbReference type="ARBA" id="ARBA00022741"/>
    </source>
</evidence>
<organism evidence="7 8">
    <name type="scientific">Pseudomonas machongensis</name>
    <dbReference type="NCBI Taxonomy" id="3110229"/>
    <lineage>
        <taxon>Bacteria</taxon>
        <taxon>Pseudomonadati</taxon>
        <taxon>Pseudomonadota</taxon>
        <taxon>Gammaproteobacteria</taxon>
        <taxon>Pseudomonadales</taxon>
        <taxon>Pseudomonadaceae</taxon>
        <taxon>Pseudomonas</taxon>
    </lineage>
</organism>
<proteinExistence type="predicted"/>
<gene>
    <name evidence="7" type="ORF">VA602_11050</name>
</gene>
<dbReference type="EMBL" id="JAYFUI010000100">
    <property type="protein sequence ID" value="MEA5671875.1"/>
    <property type="molecule type" value="Genomic_DNA"/>
</dbReference>
<keyword evidence="8" id="KW-1185">Reference proteome</keyword>
<sequence length="114" mass="12627">MSRLNPRQQEARDYVGGPLLVLAGAGSGKTSVITRKIAHLIQNCGIRAQYIVAMTFTNTAAREMKERVGTLLRPGEGRGLTVCTFHNLGLNIIRREHQRLGYKPGFSIFDESDI</sequence>
<dbReference type="RefSeq" id="WP_323453227.1">
    <property type="nucleotide sequence ID" value="NZ_JAYFUI010000100.1"/>
</dbReference>
<evidence type="ECO:0000256" key="5">
    <source>
        <dbReference type="PROSITE-ProRule" id="PRU00560"/>
    </source>
</evidence>
<dbReference type="InterPro" id="IPR000212">
    <property type="entry name" value="DNA_helicase_UvrD/REP"/>
</dbReference>
<dbReference type="InterPro" id="IPR014016">
    <property type="entry name" value="UvrD-like_ATP-bd"/>
</dbReference>
<evidence type="ECO:0000313" key="8">
    <source>
        <dbReference type="Proteomes" id="UP001302573"/>
    </source>
</evidence>
<keyword evidence="1 5" id="KW-0547">Nucleotide-binding</keyword>
<feature type="non-terminal residue" evidence="7">
    <location>
        <position position="114"/>
    </location>
</feature>
<protein>
    <submittedName>
        <fullName evidence="7">UvrD-helicase domain-containing protein</fullName>
    </submittedName>
</protein>
<dbReference type="PANTHER" id="PTHR11070">
    <property type="entry name" value="UVRD / RECB / PCRA DNA HELICASE FAMILY MEMBER"/>
    <property type="match status" value="1"/>
</dbReference>
<dbReference type="SUPFAM" id="SSF52540">
    <property type="entry name" value="P-loop containing nucleoside triphosphate hydrolases"/>
    <property type="match status" value="1"/>
</dbReference>
<evidence type="ECO:0000256" key="4">
    <source>
        <dbReference type="ARBA" id="ARBA00022840"/>
    </source>
</evidence>
<dbReference type="Pfam" id="PF00580">
    <property type="entry name" value="UvrD-helicase"/>
    <property type="match status" value="1"/>
</dbReference>
<dbReference type="Proteomes" id="UP001302573">
    <property type="component" value="Unassembled WGS sequence"/>
</dbReference>
<keyword evidence="4 5" id="KW-0067">ATP-binding</keyword>
<keyword evidence="2 5" id="KW-0378">Hydrolase</keyword>
<keyword evidence="3 5" id="KW-0347">Helicase</keyword>
<accession>A0ABU5VES3</accession>
<evidence type="ECO:0000256" key="2">
    <source>
        <dbReference type="ARBA" id="ARBA00022801"/>
    </source>
</evidence>
<dbReference type="Gene3D" id="3.40.50.300">
    <property type="entry name" value="P-loop containing nucleotide triphosphate hydrolases"/>
    <property type="match status" value="1"/>
</dbReference>
<dbReference type="PROSITE" id="PS51198">
    <property type="entry name" value="UVRD_HELICASE_ATP_BIND"/>
    <property type="match status" value="1"/>
</dbReference>
<name>A0ABU5VES3_9PSED</name>
<comment type="caution">
    <text evidence="7">The sequence shown here is derived from an EMBL/GenBank/DDBJ whole genome shotgun (WGS) entry which is preliminary data.</text>
</comment>
<evidence type="ECO:0000313" key="7">
    <source>
        <dbReference type="EMBL" id="MEA5671875.1"/>
    </source>
</evidence>
<dbReference type="CDD" id="cd17932">
    <property type="entry name" value="DEXQc_UvrD"/>
    <property type="match status" value="1"/>
</dbReference>
<dbReference type="PANTHER" id="PTHR11070:SF64">
    <property type="entry name" value="ATP-DEPENDENT DNA HELICASE REP"/>
    <property type="match status" value="1"/>
</dbReference>